<feature type="region of interest" description="Disordered" evidence="1">
    <location>
        <begin position="193"/>
        <end position="237"/>
    </location>
</feature>
<comment type="caution">
    <text evidence="4">The sequence shown here is derived from an EMBL/GenBank/DDBJ whole genome shotgun (WGS) entry which is preliminary data.</text>
</comment>
<feature type="chain" id="PRO_5032816730" evidence="3">
    <location>
        <begin position="19"/>
        <end position="365"/>
    </location>
</feature>
<keyword evidence="2" id="KW-0472">Membrane</keyword>
<protein>
    <submittedName>
        <fullName evidence="4">Uncharacterized protein</fullName>
    </submittedName>
</protein>
<evidence type="ECO:0000313" key="5">
    <source>
        <dbReference type="Proteomes" id="UP000625711"/>
    </source>
</evidence>
<evidence type="ECO:0000256" key="2">
    <source>
        <dbReference type="SAM" id="Phobius"/>
    </source>
</evidence>
<feature type="signal peptide" evidence="3">
    <location>
        <begin position="1"/>
        <end position="18"/>
    </location>
</feature>
<feature type="transmembrane region" description="Helical" evidence="2">
    <location>
        <begin position="94"/>
        <end position="115"/>
    </location>
</feature>
<feature type="transmembrane region" description="Helical" evidence="2">
    <location>
        <begin position="127"/>
        <end position="145"/>
    </location>
</feature>
<feature type="compositionally biased region" description="Basic and acidic residues" evidence="1">
    <location>
        <begin position="348"/>
        <end position="365"/>
    </location>
</feature>
<proteinExistence type="predicted"/>
<feature type="region of interest" description="Disordered" evidence="1">
    <location>
        <begin position="346"/>
        <end position="365"/>
    </location>
</feature>
<dbReference type="AlphaFoldDB" id="A0A834M8C5"/>
<sequence>MANCNGWTLLKIIEVLLALSCLVCKRVTDDETRSLFLYLQKLSREWSLLNNVTWDRVGSSVADTTFGGYLIITSVLLIGNILGELPTEKRIVELVFLGVGSILFIVIGSLCFAAIDSVPADLIDNAAVLGTLSLVTGALFLLDMGSPKAKKSSAPIEKQGKNGFDNSNNGNQQSIIDQLHNLEREIDRSERAIDIGDEADERTNGKNGKNKILNGVTNDRYKNGITPTRPDTTSTFKDPVFSSKSYIHLDPTSRGYKPMKSKELNSSRRFGIYGKDVTDAGSETDETASIPPNIELHSPVWSQIRKGTATKYVVPSVVPPQNSYAEVFEKPSGPLDPGYVQYTAQHWGDMKNSETKTPRHSPTEV</sequence>
<accession>A0A834M8C5</accession>
<name>A0A834M8C5_RHYFE</name>
<keyword evidence="3" id="KW-0732">Signal</keyword>
<keyword evidence="5" id="KW-1185">Reference proteome</keyword>
<feature type="compositionally biased region" description="Low complexity" evidence="1">
    <location>
        <begin position="205"/>
        <end position="215"/>
    </location>
</feature>
<evidence type="ECO:0000256" key="1">
    <source>
        <dbReference type="SAM" id="MobiDB-lite"/>
    </source>
</evidence>
<evidence type="ECO:0000256" key="3">
    <source>
        <dbReference type="SAM" id="SignalP"/>
    </source>
</evidence>
<keyword evidence="2" id="KW-1133">Transmembrane helix</keyword>
<feature type="region of interest" description="Disordered" evidence="1">
    <location>
        <begin position="151"/>
        <end position="172"/>
    </location>
</feature>
<gene>
    <name evidence="4" type="ORF">GWI33_018216</name>
</gene>
<dbReference type="OrthoDB" id="8180835at2759"/>
<reference evidence="4" key="1">
    <citation type="submission" date="2020-08" db="EMBL/GenBank/DDBJ databases">
        <title>Genome sequencing and assembly of the red palm weevil Rhynchophorus ferrugineus.</title>
        <authorList>
            <person name="Dias G.B."/>
            <person name="Bergman C.M."/>
            <person name="Manee M."/>
        </authorList>
    </citation>
    <scope>NUCLEOTIDE SEQUENCE</scope>
    <source>
        <strain evidence="4">AA-2017</strain>
        <tissue evidence="4">Whole larva</tissue>
    </source>
</reference>
<dbReference type="EMBL" id="JAACXV010014305">
    <property type="protein sequence ID" value="KAF7268694.1"/>
    <property type="molecule type" value="Genomic_DNA"/>
</dbReference>
<dbReference type="Proteomes" id="UP000625711">
    <property type="component" value="Unassembled WGS sequence"/>
</dbReference>
<keyword evidence="2" id="KW-0812">Transmembrane</keyword>
<feature type="compositionally biased region" description="Polar residues" evidence="1">
    <location>
        <begin position="225"/>
        <end position="236"/>
    </location>
</feature>
<evidence type="ECO:0000313" key="4">
    <source>
        <dbReference type="EMBL" id="KAF7268694.1"/>
    </source>
</evidence>
<feature type="transmembrane region" description="Helical" evidence="2">
    <location>
        <begin position="66"/>
        <end position="82"/>
    </location>
</feature>
<organism evidence="4 5">
    <name type="scientific">Rhynchophorus ferrugineus</name>
    <name type="common">Red palm weevil</name>
    <name type="synonym">Curculio ferrugineus</name>
    <dbReference type="NCBI Taxonomy" id="354439"/>
    <lineage>
        <taxon>Eukaryota</taxon>
        <taxon>Metazoa</taxon>
        <taxon>Ecdysozoa</taxon>
        <taxon>Arthropoda</taxon>
        <taxon>Hexapoda</taxon>
        <taxon>Insecta</taxon>
        <taxon>Pterygota</taxon>
        <taxon>Neoptera</taxon>
        <taxon>Endopterygota</taxon>
        <taxon>Coleoptera</taxon>
        <taxon>Polyphaga</taxon>
        <taxon>Cucujiformia</taxon>
        <taxon>Curculionidae</taxon>
        <taxon>Dryophthorinae</taxon>
        <taxon>Rhynchophorus</taxon>
    </lineage>
</organism>